<comment type="caution">
    <text evidence="1">The sequence shown here is derived from an EMBL/GenBank/DDBJ whole genome shotgun (WGS) entry which is preliminary data.</text>
</comment>
<dbReference type="AlphaFoldDB" id="A0A4Z0R8P8"/>
<dbReference type="Proteomes" id="UP000298460">
    <property type="component" value="Unassembled WGS sequence"/>
</dbReference>
<dbReference type="InterPro" id="IPR038071">
    <property type="entry name" value="UROD/MetE-like_sf"/>
</dbReference>
<gene>
    <name evidence="1" type="ORF">E4K67_11395</name>
</gene>
<organism evidence="1 2">
    <name type="scientific">Desulfosporosinus fructosivorans</name>
    <dbReference type="NCBI Taxonomy" id="2018669"/>
    <lineage>
        <taxon>Bacteria</taxon>
        <taxon>Bacillati</taxon>
        <taxon>Bacillota</taxon>
        <taxon>Clostridia</taxon>
        <taxon>Eubacteriales</taxon>
        <taxon>Desulfitobacteriaceae</taxon>
        <taxon>Desulfosporosinus</taxon>
    </lineage>
</organism>
<dbReference type="EMBL" id="SPQQ01000003">
    <property type="protein sequence ID" value="TGE38523.1"/>
    <property type="molecule type" value="Genomic_DNA"/>
</dbReference>
<reference evidence="1 2" key="1">
    <citation type="submission" date="2019-03" db="EMBL/GenBank/DDBJ databases">
        <title>Draft Genome Sequence of Desulfosporosinus fructosivorans Strain 63.6F, Isolated from Marine Sediment in the Baltic Sea.</title>
        <authorList>
            <person name="Hausmann B."/>
            <person name="Vandieken V."/>
            <person name="Pjevac P."/>
            <person name="Schreck K."/>
            <person name="Herbold C.W."/>
            <person name="Loy A."/>
        </authorList>
    </citation>
    <scope>NUCLEOTIDE SEQUENCE [LARGE SCALE GENOMIC DNA]</scope>
    <source>
        <strain evidence="1 2">63.6F</strain>
    </source>
</reference>
<dbReference type="RefSeq" id="WP_135546657.1">
    <property type="nucleotide sequence ID" value="NZ_SPQQ01000003.1"/>
</dbReference>
<dbReference type="OrthoDB" id="144815at2"/>
<accession>A0A4Z0R8P8</accession>
<evidence type="ECO:0000313" key="2">
    <source>
        <dbReference type="Proteomes" id="UP000298460"/>
    </source>
</evidence>
<name>A0A4Z0R8P8_9FIRM</name>
<dbReference type="SUPFAM" id="SSF51726">
    <property type="entry name" value="UROD/MetE-like"/>
    <property type="match status" value="1"/>
</dbReference>
<proteinExistence type="predicted"/>
<keyword evidence="2" id="KW-1185">Reference proteome</keyword>
<sequence>MLPGQALTTAMGILPHTNLPDAQKLALSLDIPFWPQLPHFRFKEDMYAQFAEHFPGIIVDEEKKSLFFSHERFAQEIDEYLENSVIPEHFALSIESSAAFNGFLASNLSSYKLIHGQTVGPISFGLKICDEQRKPMIYNDFVREILYDFLHHKITWQYNQLNQVHPNPFVWLDEPGLEMIFNSLSAYTYEVAQVEYGNFLSKLPGPKGVHLCGNPDWSFLLNANLDILSVDAFSWGHILVRYVDEVKEFLRRGGIISWGIIPTLTSELSSETADSLTDRLLQLWKFLNQHGLSDDILFDRSWLAPSRCCLINGDGTASIDHSFALLREISLNLRTR</sequence>
<dbReference type="Gene3D" id="3.20.20.210">
    <property type="match status" value="1"/>
</dbReference>
<protein>
    <recommendedName>
        <fullName evidence="3">Methionine synthase</fullName>
    </recommendedName>
</protein>
<evidence type="ECO:0008006" key="3">
    <source>
        <dbReference type="Google" id="ProtNLM"/>
    </source>
</evidence>
<evidence type="ECO:0000313" key="1">
    <source>
        <dbReference type="EMBL" id="TGE38523.1"/>
    </source>
</evidence>